<accession>A0A0F9T0P9</accession>
<proteinExistence type="predicted"/>
<evidence type="ECO:0000313" key="3">
    <source>
        <dbReference type="EMBL" id="KKN68307.1"/>
    </source>
</evidence>
<organism evidence="3">
    <name type="scientific">marine sediment metagenome</name>
    <dbReference type="NCBI Taxonomy" id="412755"/>
    <lineage>
        <taxon>unclassified sequences</taxon>
        <taxon>metagenomes</taxon>
        <taxon>ecological metagenomes</taxon>
    </lineage>
</organism>
<feature type="transmembrane region" description="Helical" evidence="2">
    <location>
        <begin position="48"/>
        <end position="69"/>
    </location>
</feature>
<evidence type="ECO:0000256" key="1">
    <source>
        <dbReference type="SAM" id="MobiDB-lite"/>
    </source>
</evidence>
<feature type="region of interest" description="Disordered" evidence="1">
    <location>
        <begin position="93"/>
        <end position="117"/>
    </location>
</feature>
<evidence type="ECO:0000256" key="2">
    <source>
        <dbReference type="SAM" id="Phobius"/>
    </source>
</evidence>
<gene>
    <name evidence="3" type="ORF">LCGC14_0452630</name>
</gene>
<protein>
    <recommendedName>
        <fullName evidence="4">Lipopolysaccharide assembly protein A domain-containing protein</fullName>
    </recommendedName>
</protein>
<keyword evidence="2" id="KW-0812">Transmembrane</keyword>
<feature type="transmembrane region" description="Helical" evidence="2">
    <location>
        <begin position="7"/>
        <end position="28"/>
    </location>
</feature>
<name>A0A0F9T0P9_9ZZZZ</name>
<sequence>MNMKLIGAYVTAILSGLVALAAALLIVLQWGNTGDFSLFGKNIKPATVVIVLGSIAFGAALPYLIRLLWRSSQTIRRHRQAADVVRKAAEQAVRQASPASATEVGNGKKTGESALHD</sequence>
<dbReference type="AlphaFoldDB" id="A0A0F9T0P9"/>
<evidence type="ECO:0008006" key="4">
    <source>
        <dbReference type="Google" id="ProtNLM"/>
    </source>
</evidence>
<dbReference type="EMBL" id="LAZR01000452">
    <property type="protein sequence ID" value="KKN68307.1"/>
    <property type="molecule type" value="Genomic_DNA"/>
</dbReference>
<keyword evidence="2" id="KW-1133">Transmembrane helix</keyword>
<reference evidence="3" key="1">
    <citation type="journal article" date="2015" name="Nature">
        <title>Complex archaea that bridge the gap between prokaryotes and eukaryotes.</title>
        <authorList>
            <person name="Spang A."/>
            <person name="Saw J.H."/>
            <person name="Jorgensen S.L."/>
            <person name="Zaremba-Niedzwiedzka K."/>
            <person name="Martijn J."/>
            <person name="Lind A.E."/>
            <person name="van Eijk R."/>
            <person name="Schleper C."/>
            <person name="Guy L."/>
            <person name="Ettema T.J."/>
        </authorList>
    </citation>
    <scope>NUCLEOTIDE SEQUENCE</scope>
</reference>
<keyword evidence="2" id="KW-0472">Membrane</keyword>
<comment type="caution">
    <text evidence="3">The sequence shown here is derived from an EMBL/GenBank/DDBJ whole genome shotgun (WGS) entry which is preliminary data.</text>
</comment>